<proteinExistence type="predicted"/>
<evidence type="ECO:0000259" key="2">
    <source>
        <dbReference type="Pfam" id="PF13451"/>
    </source>
</evidence>
<dbReference type="Proteomes" id="UP000013827">
    <property type="component" value="Unassembled WGS sequence"/>
</dbReference>
<reference evidence="3" key="2">
    <citation type="submission" date="2024-10" db="UniProtKB">
        <authorList>
            <consortium name="EnsemblProtists"/>
        </authorList>
    </citation>
    <scope>IDENTIFICATION</scope>
</reference>
<dbReference type="InterPro" id="IPR025306">
    <property type="entry name" value="Zn-bnd_dom_prob"/>
</dbReference>
<dbReference type="AlphaFoldDB" id="A0A0D3KZX1"/>
<evidence type="ECO:0000313" key="4">
    <source>
        <dbReference type="Proteomes" id="UP000013827"/>
    </source>
</evidence>
<dbReference type="RefSeq" id="XP_005793735.1">
    <property type="nucleotide sequence ID" value="XM_005793678.1"/>
</dbReference>
<feature type="region of interest" description="Disordered" evidence="1">
    <location>
        <begin position="348"/>
        <end position="375"/>
    </location>
</feature>
<name>A0A0D3KZX1_EMIH1</name>
<dbReference type="Pfam" id="PF13451">
    <property type="entry name" value="zf_Tbcl"/>
    <property type="match status" value="1"/>
</dbReference>
<sequence>MSQYTGKAVAAAGRSDHFLAQQAAAERDSEDVAPAGAAARKAAAELRAQLLGPVSRTGAEPTTLLTGYTPMPIGNSSAAATAPATTEPAPAASRPKAAMSKAERRRQKKGPAQQQHEQALAAPPEAAPKKKKRRRDIPPQPEESSALDAVDLFATALPSVLGSGDAAPSAAPPGAAKRKKERAASAVDASEMDGIFGDGEPVLGPDGDVYRDLKRVCRDCGAGFIFSASTQLSLAARGFSGTKTRCEPASQFDCISSSLSSGPIFGALDRTRGPRDELLLLVLLAVVEARPAVLSDIALAPPPPRAAPVSLPVCFKFVFLSVGDALLPPSVLTSAAAKGAGAFFPNASFQPSPRTSSAGPSVQPRLSQTRPPTKK</sequence>
<dbReference type="HOGENOM" id="CLU_738579_0_0_1"/>
<feature type="compositionally biased region" description="Low complexity" evidence="1">
    <location>
        <begin position="76"/>
        <end position="93"/>
    </location>
</feature>
<organism evidence="3 4">
    <name type="scientific">Emiliania huxleyi (strain CCMP1516)</name>
    <dbReference type="NCBI Taxonomy" id="280463"/>
    <lineage>
        <taxon>Eukaryota</taxon>
        <taxon>Haptista</taxon>
        <taxon>Haptophyta</taxon>
        <taxon>Prymnesiophyceae</taxon>
        <taxon>Isochrysidales</taxon>
        <taxon>Noelaerhabdaceae</taxon>
        <taxon>Emiliania</taxon>
    </lineage>
</organism>
<feature type="region of interest" description="Disordered" evidence="1">
    <location>
        <begin position="21"/>
        <end position="148"/>
    </location>
</feature>
<feature type="compositionally biased region" description="Low complexity" evidence="1">
    <location>
        <begin position="111"/>
        <end position="124"/>
    </location>
</feature>
<feature type="compositionally biased region" description="Low complexity" evidence="1">
    <location>
        <begin position="33"/>
        <end position="48"/>
    </location>
</feature>
<evidence type="ECO:0000313" key="3">
    <source>
        <dbReference type="EnsemblProtists" id="EOD41306"/>
    </source>
</evidence>
<accession>A0A0D3KZX1</accession>
<feature type="region of interest" description="Disordered" evidence="1">
    <location>
        <begin position="161"/>
        <end position="199"/>
    </location>
</feature>
<dbReference type="KEGG" id="ehx:EMIHUDRAFT_199612"/>
<keyword evidence="4" id="KW-1185">Reference proteome</keyword>
<evidence type="ECO:0000256" key="1">
    <source>
        <dbReference type="SAM" id="MobiDB-lite"/>
    </source>
</evidence>
<feature type="compositionally biased region" description="Low complexity" evidence="1">
    <location>
        <begin position="162"/>
        <end position="175"/>
    </location>
</feature>
<reference evidence="4" key="1">
    <citation type="journal article" date="2013" name="Nature">
        <title>Pan genome of the phytoplankton Emiliania underpins its global distribution.</title>
        <authorList>
            <person name="Read B.A."/>
            <person name="Kegel J."/>
            <person name="Klute M.J."/>
            <person name="Kuo A."/>
            <person name="Lefebvre S.C."/>
            <person name="Maumus F."/>
            <person name="Mayer C."/>
            <person name="Miller J."/>
            <person name="Monier A."/>
            <person name="Salamov A."/>
            <person name="Young J."/>
            <person name="Aguilar M."/>
            <person name="Claverie J.M."/>
            <person name="Frickenhaus S."/>
            <person name="Gonzalez K."/>
            <person name="Herman E.K."/>
            <person name="Lin Y.C."/>
            <person name="Napier J."/>
            <person name="Ogata H."/>
            <person name="Sarno A.F."/>
            <person name="Shmutz J."/>
            <person name="Schroeder D."/>
            <person name="de Vargas C."/>
            <person name="Verret F."/>
            <person name="von Dassow P."/>
            <person name="Valentin K."/>
            <person name="Van de Peer Y."/>
            <person name="Wheeler G."/>
            <person name="Dacks J.B."/>
            <person name="Delwiche C.F."/>
            <person name="Dyhrman S.T."/>
            <person name="Glockner G."/>
            <person name="John U."/>
            <person name="Richards T."/>
            <person name="Worden A.Z."/>
            <person name="Zhang X."/>
            <person name="Grigoriev I.V."/>
            <person name="Allen A.E."/>
            <person name="Bidle K."/>
            <person name="Borodovsky M."/>
            <person name="Bowler C."/>
            <person name="Brownlee C."/>
            <person name="Cock J.M."/>
            <person name="Elias M."/>
            <person name="Gladyshev V.N."/>
            <person name="Groth M."/>
            <person name="Guda C."/>
            <person name="Hadaegh A."/>
            <person name="Iglesias-Rodriguez M.D."/>
            <person name="Jenkins J."/>
            <person name="Jones B.M."/>
            <person name="Lawson T."/>
            <person name="Leese F."/>
            <person name="Lindquist E."/>
            <person name="Lobanov A."/>
            <person name="Lomsadze A."/>
            <person name="Malik S.B."/>
            <person name="Marsh M.E."/>
            <person name="Mackinder L."/>
            <person name="Mock T."/>
            <person name="Mueller-Roeber B."/>
            <person name="Pagarete A."/>
            <person name="Parker M."/>
            <person name="Probert I."/>
            <person name="Quesneville H."/>
            <person name="Raines C."/>
            <person name="Rensing S.A."/>
            <person name="Riano-Pachon D.M."/>
            <person name="Richier S."/>
            <person name="Rokitta S."/>
            <person name="Shiraiwa Y."/>
            <person name="Soanes D.M."/>
            <person name="van der Giezen M."/>
            <person name="Wahlund T.M."/>
            <person name="Williams B."/>
            <person name="Wilson W."/>
            <person name="Wolfe G."/>
            <person name="Wurch L.L."/>
        </authorList>
    </citation>
    <scope>NUCLEOTIDE SEQUENCE</scope>
</reference>
<dbReference type="PaxDb" id="2903-EOD41306"/>
<dbReference type="EnsemblProtists" id="EOD41306">
    <property type="protein sequence ID" value="EOD41306"/>
    <property type="gene ID" value="EMIHUDRAFT_199612"/>
</dbReference>
<feature type="domain" description="Probable zinc-binding" evidence="2">
    <location>
        <begin position="212"/>
        <end position="247"/>
    </location>
</feature>
<protein>
    <recommendedName>
        <fullName evidence="2">Probable zinc-binding domain-containing protein</fullName>
    </recommendedName>
</protein>
<dbReference type="GeneID" id="17286576"/>